<dbReference type="InterPro" id="IPR029058">
    <property type="entry name" value="AB_hydrolase_fold"/>
</dbReference>
<dbReference type="GO" id="GO:0016787">
    <property type="term" value="F:hydrolase activity"/>
    <property type="evidence" value="ECO:0007669"/>
    <property type="project" value="UniProtKB-KW"/>
</dbReference>
<dbReference type="Pfam" id="PF06821">
    <property type="entry name" value="Ser_hydrolase"/>
    <property type="match status" value="1"/>
</dbReference>
<dbReference type="RefSeq" id="WP_408624651.1">
    <property type="nucleotide sequence ID" value="NZ_JBEQCT010000008.1"/>
</dbReference>
<keyword evidence="2" id="KW-1185">Reference proteome</keyword>
<dbReference type="SUPFAM" id="SSF53474">
    <property type="entry name" value="alpha/beta-Hydrolases"/>
    <property type="match status" value="1"/>
</dbReference>
<name>A0ABW9GAX7_9GAMM</name>
<comment type="caution">
    <text evidence="1">The sequence shown here is derived from an EMBL/GenBank/DDBJ whole genome shotgun (WGS) entry which is preliminary data.</text>
</comment>
<evidence type="ECO:0000313" key="2">
    <source>
        <dbReference type="Proteomes" id="UP001629953"/>
    </source>
</evidence>
<dbReference type="Gene3D" id="3.40.50.1820">
    <property type="entry name" value="alpha/beta hydrolase"/>
    <property type="match status" value="1"/>
</dbReference>
<protein>
    <submittedName>
        <fullName evidence="1">Alpha/beta fold hydrolase</fullName>
    </submittedName>
</protein>
<dbReference type="EMBL" id="JBEQCT010000008">
    <property type="protein sequence ID" value="MFM2486353.1"/>
    <property type="molecule type" value="Genomic_DNA"/>
</dbReference>
<dbReference type="InterPro" id="IPR010662">
    <property type="entry name" value="RBBP9/YdeN"/>
</dbReference>
<proteinExistence type="predicted"/>
<evidence type="ECO:0000313" key="1">
    <source>
        <dbReference type="EMBL" id="MFM2486353.1"/>
    </source>
</evidence>
<organism evidence="1 2">
    <name type="scientific">Celerinatantimonas yamalensis</name>
    <dbReference type="NCBI Taxonomy" id="559956"/>
    <lineage>
        <taxon>Bacteria</taxon>
        <taxon>Pseudomonadati</taxon>
        <taxon>Pseudomonadota</taxon>
        <taxon>Gammaproteobacteria</taxon>
        <taxon>Celerinatantimonadaceae</taxon>
        <taxon>Celerinatantimonas</taxon>
    </lineage>
</organism>
<gene>
    <name evidence="1" type="ORF">ABUE30_15015</name>
</gene>
<sequence>MLKLNQLTNPVDDWDGLYQFLLVPGLGNSSEEHWQSYWHQQFPDWLRITQKNWKTPDIHGWGSAIKRSLSLLDEPQKIILIGHSFGALASLCYSFEYPEQIAMVVVVAPANPAKFEVDDALHMTPLVPVLMFASHNDVLMDWDNAEKWAHIWQAHRVDMGDAGHINAESGFGKWPWGLNYIRDYLMQTLSPSL</sequence>
<accession>A0ABW9GAX7</accession>
<keyword evidence="1" id="KW-0378">Hydrolase</keyword>
<reference evidence="1 2" key="1">
    <citation type="journal article" date="2013" name="Int. J. Syst. Evol. Microbiol.">
        <title>Celerinatantimonas yamalensis sp. nov., a cold-adapted diazotrophic bacterium from a cold permafrost brine.</title>
        <authorList>
            <person name="Shcherbakova V."/>
            <person name="Chuvilskaya N."/>
            <person name="Rivkina E."/>
            <person name="Demidov N."/>
            <person name="Uchaeva V."/>
            <person name="Suetin S."/>
            <person name="Suzina N."/>
            <person name="Gilichinsky D."/>
        </authorList>
    </citation>
    <scope>NUCLEOTIDE SEQUENCE [LARGE SCALE GENOMIC DNA]</scope>
    <source>
        <strain evidence="1 2">C7</strain>
    </source>
</reference>
<dbReference type="Proteomes" id="UP001629953">
    <property type="component" value="Unassembled WGS sequence"/>
</dbReference>